<name>A0ABU2Z0T6_9ACTN</name>
<gene>
    <name evidence="8" type="ORF">RM704_22425</name>
</gene>
<keyword evidence="2 5" id="KW-0547">Nucleotide-binding</keyword>
<dbReference type="InterPro" id="IPR011047">
    <property type="entry name" value="Quinoprotein_ADH-like_sf"/>
</dbReference>
<dbReference type="SMART" id="SM00564">
    <property type="entry name" value="PQQ"/>
    <property type="match status" value="4"/>
</dbReference>
<evidence type="ECO:0000259" key="7">
    <source>
        <dbReference type="PROSITE" id="PS50011"/>
    </source>
</evidence>
<dbReference type="PROSITE" id="PS00108">
    <property type="entry name" value="PROTEIN_KINASE_ST"/>
    <property type="match status" value="1"/>
</dbReference>
<dbReference type="Proteomes" id="UP001180737">
    <property type="component" value="Unassembled WGS sequence"/>
</dbReference>
<comment type="caution">
    <text evidence="8">The sequence shown here is derived from an EMBL/GenBank/DDBJ whole genome shotgun (WGS) entry which is preliminary data.</text>
</comment>
<dbReference type="Gene3D" id="2.40.128.630">
    <property type="match status" value="1"/>
</dbReference>
<dbReference type="InterPro" id="IPR000719">
    <property type="entry name" value="Prot_kinase_dom"/>
</dbReference>
<dbReference type="InterPro" id="IPR008271">
    <property type="entry name" value="Ser/Thr_kinase_AS"/>
</dbReference>
<organism evidence="8 9">
    <name type="scientific">Streptomyces gottesmaniae</name>
    <dbReference type="NCBI Taxonomy" id="3075518"/>
    <lineage>
        <taxon>Bacteria</taxon>
        <taxon>Bacillati</taxon>
        <taxon>Actinomycetota</taxon>
        <taxon>Actinomycetes</taxon>
        <taxon>Kitasatosporales</taxon>
        <taxon>Streptomycetaceae</taxon>
        <taxon>Streptomyces</taxon>
    </lineage>
</organism>
<evidence type="ECO:0000313" key="8">
    <source>
        <dbReference type="EMBL" id="MDT0570193.1"/>
    </source>
</evidence>
<feature type="region of interest" description="Disordered" evidence="6">
    <location>
        <begin position="289"/>
        <end position="314"/>
    </location>
</feature>
<dbReference type="Gene3D" id="3.30.200.20">
    <property type="entry name" value="Phosphorylase Kinase, domain 1"/>
    <property type="match status" value="1"/>
</dbReference>
<proteinExistence type="predicted"/>
<sequence>MPLRSDDPRSVGGYRVVDRLGNGGMGVVYRARSRSGREVAVKVVHAQYAQDAVFRSRFRQEIEAVRKVSGAFTAAVVDADPEAERPWMATQYVPGRSLAQRIRDRGPLHDSELRPLALGLVEALREIHRAGVVHRDLKPANVLMADDGPRVIDFGISRAAENLSLTETGQMIGTPPFMSPEQLTDARTAGPASDVFSLGTLLVYAVTGRGPFDADSPYLTAYRVIHDEPVLDGVDARLSTVLARCLAKEAADRPGLEELAREFEAALPEPEPGALPAVTRREDIAAAATEIHVGTGPGADAEPDPRPARRRRPRPLLAATGTVCALVLGLTAYLLGPGQARTGDAATPAPSPTSRWTAPPSGWQPWQTTVFATAAAGTRRSLPAKDGNNGGAPSCQVHGEDVYCGGAGALPVRVDGRTGRTVWRASIAPATTERDRYYAGVLGVRDGTVLVKQTVFSGEPVVDPVDLVALDADTGERLWTRRMGTADIDPALIGDLVLAPEPDGRTVTARSPRTGAERWSLPMPAGHHCVVTTAGAGTYAHCRPVTRDAKAANAESRVLVVDRADGSARTVKVPLESVLLGVKQGDLVLVGEDTEHTDAAPGSDPAYDTTLLVDLETGARVMTKPGGNGRGRVALTGGVLVFTRSGGQVTAVSPHTGELLWRTRTSLERPGEPGYDAVTGTLYLASATGRVAALDRVKGTLLWETLPRATPSWSVQGAPWAIPQAGALVVAVSDGTLFSLDPAHPDREPAASG</sequence>
<accession>A0ABU2Z0T6</accession>
<dbReference type="PROSITE" id="PS50011">
    <property type="entry name" value="PROTEIN_KINASE_DOM"/>
    <property type="match status" value="1"/>
</dbReference>
<evidence type="ECO:0000256" key="6">
    <source>
        <dbReference type="SAM" id="MobiDB-lite"/>
    </source>
</evidence>
<dbReference type="InterPro" id="IPR015943">
    <property type="entry name" value="WD40/YVTN_repeat-like_dom_sf"/>
</dbReference>
<dbReference type="InterPro" id="IPR018391">
    <property type="entry name" value="PQQ_b-propeller_rpt"/>
</dbReference>
<dbReference type="Pfam" id="PF00069">
    <property type="entry name" value="Pkinase"/>
    <property type="match status" value="1"/>
</dbReference>
<dbReference type="PANTHER" id="PTHR43289">
    <property type="entry name" value="MITOGEN-ACTIVATED PROTEIN KINASE KINASE KINASE 20-RELATED"/>
    <property type="match status" value="1"/>
</dbReference>
<dbReference type="InterPro" id="IPR002372">
    <property type="entry name" value="PQQ_rpt_dom"/>
</dbReference>
<dbReference type="InterPro" id="IPR011009">
    <property type="entry name" value="Kinase-like_dom_sf"/>
</dbReference>
<dbReference type="SUPFAM" id="SSF56112">
    <property type="entry name" value="Protein kinase-like (PK-like)"/>
    <property type="match status" value="1"/>
</dbReference>
<dbReference type="Pfam" id="PF13360">
    <property type="entry name" value="PQQ_2"/>
    <property type="match status" value="1"/>
</dbReference>
<dbReference type="EMBL" id="JAVRFJ010000019">
    <property type="protein sequence ID" value="MDT0570193.1"/>
    <property type="molecule type" value="Genomic_DNA"/>
</dbReference>
<protein>
    <submittedName>
        <fullName evidence="8">Protein kinase</fullName>
    </submittedName>
</protein>
<dbReference type="GO" id="GO:0016301">
    <property type="term" value="F:kinase activity"/>
    <property type="evidence" value="ECO:0007669"/>
    <property type="project" value="UniProtKB-KW"/>
</dbReference>
<keyword evidence="1" id="KW-0808">Transferase</keyword>
<dbReference type="PROSITE" id="PS00107">
    <property type="entry name" value="PROTEIN_KINASE_ATP"/>
    <property type="match status" value="1"/>
</dbReference>
<dbReference type="SMART" id="SM00220">
    <property type="entry name" value="S_TKc"/>
    <property type="match status" value="1"/>
</dbReference>
<reference evidence="8" key="1">
    <citation type="submission" date="2024-05" db="EMBL/GenBank/DDBJ databases">
        <title>30 novel species of actinomycetes from the DSMZ collection.</title>
        <authorList>
            <person name="Nouioui I."/>
        </authorList>
    </citation>
    <scope>NUCLEOTIDE SEQUENCE</scope>
    <source>
        <strain evidence="8">DSM 3412</strain>
    </source>
</reference>
<dbReference type="CDD" id="cd14014">
    <property type="entry name" value="STKc_PknB_like"/>
    <property type="match status" value="1"/>
</dbReference>
<dbReference type="PANTHER" id="PTHR43289:SF34">
    <property type="entry name" value="SERINE_THREONINE-PROTEIN KINASE YBDM-RELATED"/>
    <property type="match status" value="1"/>
</dbReference>
<feature type="domain" description="Protein kinase" evidence="7">
    <location>
        <begin position="14"/>
        <end position="267"/>
    </location>
</feature>
<keyword evidence="3 8" id="KW-0418">Kinase</keyword>
<evidence type="ECO:0000256" key="1">
    <source>
        <dbReference type="ARBA" id="ARBA00022679"/>
    </source>
</evidence>
<feature type="region of interest" description="Disordered" evidence="6">
    <location>
        <begin position="341"/>
        <end position="364"/>
    </location>
</feature>
<evidence type="ECO:0000256" key="3">
    <source>
        <dbReference type="ARBA" id="ARBA00022777"/>
    </source>
</evidence>
<keyword evidence="9" id="KW-1185">Reference proteome</keyword>
<dbReference type="Gene3D" id="2.130.10.10">
    <property type="entry name" value="YVTN repeat-like/Quinoprotein amine dehydrogenase"/>
    <property type="match status" value="1"/>
</dbReference>
<dbReference type="Gene3D" id="1.10.510.10">
    <property type="entry name" value="Transferase(Phosphotransferase) domain 1"/>
    <property type="match status" value="1"/>
</dbReference>
<dbReference type="RefSeq" id="WP_033528191.1">
    <property type="nucleotide sequence ID" value="NZ_JAVRFJ010000019.1"/>
</dbReference>
<evidence type="ECO:0000256" key="4">
    <source>
        <dbReference type="ARBA" id="ARBA00022840"/>
    </source>
</evidence>
<keyword evidence="4 5" id="KW-0067">ATP-binding</keyword>
<feature type="binding site" evidence="5">
    <location>
        <position position="42"/>
    </location>
    <ligand>
        <name>ATP</name>
        <dbReference type="ChEBI" id="CHEBI:30616"/>
    </ligand>
</feature>
<dbReference type="InterPro" id="IPR017441">
    <property type="entry name" value="Protein_kinase_ATP_BS"/>
</dbReference>
<evidence type="ECO:0000256" key="5">
    <source>
        <dbReference type="PROSITE-ProRule" id="PRU10141"/>
    </source>
</evidence>
<evidence type="ECO:0000313" key="9">
    <source>
        <dbReference type="Proteomes" id="UP001180737"/>
    </source>
</evidence>
<evidence type="ECO:0000256" key="2">
    <source>
        <dbReference type="ARBA" id="ARBA00022741"/>
    </source>
</evidence>
<dbReference type="SUPFAM" id="SSF50998">
    <property type="entry name" value="Quinoprotein alcohol dehydrogenase-like"/>
    <property type="match status" value="1"/>
</dbReference>